<dbReference type="InterPro" id="IPR004330">
    <property type="entry name" value="FAR1_DNA_bnd_dom"/>
</dbReference>
<dbReference type="Proteomes" id="UP001151287">
    <property type="component" value="Unassembled WGS sequence"/>
</dbReference>
<dbReference type="AlphaFoldDB" id="A0A9Q0CTJ3"/>
<dbReference type="PANTHER" id="PTHR47718">
    <property type="entry name" value="OS01G0519700 PROTEIN"/>
    <property type="match status" value="1"/>
</dbReference>
<comment type="caution">
    <text evidence="2">The sequence shown here is derived from an EMBL/GenBank/DDBJ whole genome shotgun (WGS) entry which is preliminary data.</text>
</comment>
<sequence>MHQPYGENDWISQLGLEFETEEQVWQLWNRYGGKMGFSARRHYAHKSRVDSIIMSRVFVCSNEGHQKEKQGDNSKNPLAETRTGARLAVKFIREKNHYRVVDFVSDHNHLLQEPEACHMIRSQREVTELSQLEIDLADESGIRPKQAYELMDRQVGGQTNLSITIIDYRNYLRDKRRRILIFGEAVAMLKYFNDRTLENPSFHHAEQVDEIQEITNIIWADARMIADYARFGDVVAFDTTFEEAKFEEAFSELKANVKDDNDWLSKIYKLKEKWANCYMKNALSLGMRSTQLSESINSDIKNYLNSDLDIIRFFKNFERIVDDKRHNEKCSEFE</sequence>
<evidence type="ECO:0000313" key="2">
    <source>
        <dbReference type="EMBL" id="KAJ1699895.1"/>
    </source>
</evidence>
<protein>
    <recommendedName>
        <fullName evidence="1">FAR1 domain-containing protein</fullName>
    </recommendedName>
</protein>
<organism evidence="2 3">
    <name type="scientific">Rhynchospora breviuscula</name>
    <dbReference type="NCBI Taxonomy" id="2022672"/>
    <lineage>
        <taxon>Eukaryota</taxon>
        <taxon>Viridiplantae</taxon>
        <taxon>Streptophyta</taxon>
        <taxon>Embryophyta</taxon>
        <taxon>Tracheophyta</taxon>
        <taxon>Spermatophyta</taxon>
        <taxon>Magnoliopsida</taxon>
        <taxon>Liliopsida</taxon>
        <taxon>Poales</taxon>
        <taxon>Cyperaceae</taxon>
        <taxon>Cyperoideae</taxon>
        <taxon>Rhynchosporeae</taxon>
        <taxon>Rhynchospora</taxon>
    </lineage>
</organism>
<accession>A0A9Q0CTJ3</accession>
<dbReference type="PANTHER" id="PTHR47718:SF2">
    <property type="entry name" value="PROTEIN FAR1-RELATED SEQUENCE 5-LIKE"/>
    <property type="match status" value="1"/>
</dbReference>
<evidence type="ECO:0000259" key="1">
    <source>
        <dbReference type="Pfam" id="PF03101"/>
    </source>
</evidence>
<gene>
    <name evidence="2" type="ORF">LUZ63_008407</name>
</gene>
<keyword evidence="3" id="KW-1185">Reference proteome</keyword>
<dbReference type="EMBL" id="JAMQYH010000002">
    <property type="protein sequence ID" value="KAJ1699895.1"/>
    <property type="molecule type" value="Genomic_DNA"/>
</dbReference>
<reference evidence="2" key="1">
    <citation type="journal article" date="2022" name="Cell">
        <title>Repeat-based holocentromeres influence genome architecture and karyotype evolution.</title>
        <authorList>
            <person name="Hofstatter P.G."/>
            <person name="Thangavel G."/>
            <person name="Lux T."/>
            <person name="Neumann P."/>
            <person name="Vondrak T."/>
            <person name="Novak P."/>
            <person name="Zhang M."/>
            <person name="Costa L."/>
            <person name="Castellani M."/>
            <person name="Scott A."/>
            <person name="Toegelov H."/>
            <person name="Fuchs J."/>
            <person name="Mata-Sucre Y."/>
            <person name="Dias Y."/>
            <person name="Vanzela A.L.L."/>
            <person name="Huettel B."/>
            <person name="Almeida C.C.S."/>
            <person name="Simkova H."/>
            <person name="Souza G."/>
            <person name="Pedrosa-Harand A."/>
            <person name="Macas J."/>
            <person name="Mayer K.F.X."/>
            <person name="Houben A."/>
            <person name="Marques A."/>
        </authorList>
    </citation>
    <scope>NUCLEOTIDE SEQUENCE</scope>
    <source>
        <strain evidence="2">RhyBre1mFocal</strain>
    </source>
</reference>
<name>A0A9Q0CTJ3_9POAL</name>
<dbReference type="OrthoDB" id="688325at2759"/>
<dbReference type="Pfam" id="PF03101">
    <property type="entry name" value="FAR1"/>
    <property type="match status" value="1"/>
</dbReference>
<evidence type="ECO:0000313" key="3">
    <source>
        <dbReference type="Proteomes" id="UP001151287"/>
    </source>
</evidence>
<feature type="domain" description="FAR1" evidence="1">
    <location>
        <begin position="27"/>
        <end position="112"/>
    </location>
</feature>
<proteinExistence type="predicted"/>